<organism evidence="1 2">
    <name type="scientific">Staurois parvus</name>
    <dbReference type="NCBI Taxonomy" id="386267"/>
    <lineage>
        <taxon>Eukaryota</taxon>
        <taxon>Metazoa</taxon>
        <taxon>Chordata</taxon>
        <taxon>Craniata</taxon>
        <taxon>Vertebrata</taxon>
        <taxon>Euteleostomi</taxon>
        <taxon>Amphibia</taxon>
        <taxon>Batrachia</taxon>
        <taxon>Anura</taxon>
        <taxon>Neobatrachia</taxon>
        <taxon>Ranoidea</taxon>
        <taxon>Ranidae</taxon>
        <taxon>Staurois</taxon>
    </lineage>
</organism>
<gene>
    <name evidence="1" type="ORF">SPARVUS_LOCUS2727267</name>
</gene>
<dbReference type="EMBL" id="CATNWA010003574">
    <property type="protein sequence ID" value="CAI9545781.1"/>
    <property type="molecule type" value="Genomic_DNA"/>
</dbReference>
<protein>
    <submittedName>
        <fullName evidence="1">Uncharacterized protein</fullName>
    </submittedName>
</protein>
<evidence type="ECO:0000313" key="2">
    <source>
        <dbReference type="Proteomes" id="UP001162483"/>
    </source>
</evidence>
<evidence type="ECO:0000313" key="1">
    <source>
        <dbReference type="EMBL" id="CAI9545781.1"/>
    </source>
</evidence>
<reference evidence="1" key="1">
    <citation type="submission" date="2023-05" db="EMBL/GenBank/DDBJ databases">
        <authorList>
            <person name="Stuckert A."/>
        </authorList>
    </citation>
    <scope>NUCLEOTIDE SEQUENCE</scope>
</reference>
<sequence length="40" mass="4677">MSCQSAPELDYKNTYWLLQVKDLFCICPHFINKPQSLSQS</sequence>
<dbReference type="Proteomes" id="UP001162483">
    <property type="component" value="Unassembled WGS sequence"/>
</dbReference>
<keyword evidence="2" id="KW-1185">Reference proteome</keyword>
<accession>A0ABN9BE27</accession>
<proteinExistence type="predicted"/>
<comment type="caution">
    <text evidence="1">The sequence shown here is derived from an EMBL/GenBank/DDBJ whole genome shotgun (WGS) entry which is preliminary data.</text>
</comment>
<name>A0ABN9BE27_9NEOB</name>